<dbReference type="Proteomes" id="UP000673691">
    <property type="component" value="Unassembled WGS sequence"/>
</dbReference>
<accession>A0A8H7ZQJ9</accession>
<protein>
    <submittedName>
        <fullName evidence="1">Uncharacterized protein</fullName>
    </submittedName>
</protein>
<proteinExistence type="predicted"/>
<dbReference type="EMBL" id="JAEFCI010009584">
    <property type="protein sequence ID" value="KAG5457721.1"/>
    <property type="molecule type" value="Genomic_DNA"/>
</dbReference>
<organism evidence="1 2">
    <name type="scientific">Olpidium bornovanus</name>
    <dbReference type="NCBI Taxonomy" id="278681"/>
    <lineage>
        <taxon>Eukaryota</taxon>
        <taxon>Fungi</taxon>
        <taxon>Fungi incertae sedis</taxon>
        <taxon>Olpidiomycota</taxon>
        <taxon>Olpidiomycotina</taxon>
        <taxon>Olpidiomycetes</taxon>
        <taxon>Olpidiales</taxon>
        <taxon>Olpidiaceae</taxon>
        <taxon>Olpidium</taxon>
    </lineage>
</organism>
<gene>
    <name evidence="1" type="ORF">BJ554DRAFT_2192</name>
</gene>
<comment type="caution">
    <text evidence="1">The sequence shown here is derived from an EMBL/GenBank/DDBJ whole genome shotgun (WGS) entry which is preliminary data.</text>
</comment>
<dbReference type="AlphaFoldDB" id="A0A8H7ZQJ9"/>
<evidence type="ECO:0000313" key="2">
    <source>
        <dbReference type="Proteomes" id="UP000673691"/>
    </source>
</evidence>
<reference evidence="1 2" key="1">
    <citation type="journal article" name="Sci. Rep.">
        <title>Genome-scale phylogenetic analyses confirm Olpidium as the closest living zoosporic fungus to the non-flagellated, terrestrial fungi.</title>
        <authorList>
            <person name="Chang Y."/>
            <person name="Rochon D."/>
            <person name="Sekimoto S."/>
            <person name="Wang Y."/>
            <person name="Chovatia M."/>
            <person name="Sandor L."/>
            <person name="Salamov A."/>
            <person name="Grigoriev I.V."/>
            <person name="Stajich J.E."/>
            <person name="Spatafora J.W."/>
        </authorList>
    </citation>
    <scope>NUCLEOTIDE SEQUENCE [LARGE SCALE GENOMIC DNA]</scope>
    <source>
        <strain evidence="1">S191</strain>
    </source>
</reference>
<evidence type="ECO:0000313" key="1">
    <source>
        <dbReference type="EMBL" id="KAG5457721.1"/>
    </source>
</evidence>
<sequence length="76" mass="8249">MTCCRTSARLRAVPAIVAGRSAGTREPLPTGMKTRTIPSSLNTQMASISTRKSLSFIQKTASRPTNSTLRLLAKWN</sequence>
<keyword evidence="2" id="KW-1185">Reference proteome</keyword>
<name>A0A8H7ZQJ9_9FUNG</name>